<comment type="similarity">
    <text evidence="2 10">Belongs to the binding-protein-dependent transport system permease family. CysTW subfamily.</text>
</comment>
<keyword evidence="6 9" id="KW-0812">Transmembrane</keyword>
<dbReference type="AlphaFoldDB" id="X5DAP4"/>
<dbReference type="EMBL" id="CP007451">
    <property type="protein sequence ID" value="AHW59848.1"/>
    <property type="molecule type" value="Genomic_DNA"/>
</dbReference>
<evidence type="ECO:0000256" key="1">
    <source>
        <dbReference type="ARBA" id="ARBA00004651"/>
    </source>
</evidence>
<dbReference type="Gene3D" id="1.10.3720.10">
    <property type="entry name" value="MetI-like"/>
    <property type="match status" value="1"/>
</dbReference>
<keyword evidence="4 10" id="KW-1003">Cell membrane</keyword>
<feature type="transmembrane region" description="Helical" evidence="9">
    <location>
        <begin position="30"/>
        <end position="50"/>
    </location>
</feature>
<evidence type="ECO:0000256" key="8">
    <source>
        <dbReference type="ARBA" id="ARBA00023136"/>
    </source>
</evidence>
<dbReference type="PROSITE" id="PS50928">
    <property type="entry name" value="ABC_TM1"/>
    <property type="match status" value="1"/>
</dbReference>
<evidence type="ECO:0000256" key="10">
    <source>
        <dbReference type="RuleBase" id="RU363054"/>
    </source>
</evidence>
<keyword evidence="8 9" id="KW-0472">Membrane</keyword>
<dbReference type="InterPro" id="IPR051124">
    <property type="entry name" value="Phosphate_Transport_Permease"/>
</dbReference>
<evidence type="ECO:0000313" key="15">
    <source>
        <dbReference type="Proteomes" id="UP000181981"/>
    </source>
</evidence>
<dbReference type="PANTHER" id="PTHR30425">
    <property type="entry name" value="PHOSPHATE TRANSPORT SYSTEM PERMEASE PROTEIN PST"/>
    <property type="match status" value="1"/>
</dbReference>
<dbReference type="Proteomes" id="UP000181981">
    <property type="component" value="Unassembled WGS sequence"/>
</dbReference>
<comment type="subcellular location">
    <subcellularLocation>
        <location evidence="1 9">Cell membrane</location>
        <topology evidence="1 9">Multi-pass membrane protein</topology>
    </subcellularLocation>
</comment>
<evidence type="ECO:0000256" key="7">
    <source>
        <dbReference type="ARBA" id="ARBA00022989"/>
    </source>
</evidence>
<dbReference type="InterPro" id="IPR000515">
    <property type="entry name" value="MetI-like"/>
</dbReference>
<evidence type="ECO:0000256" key="6">
    <source>
        <dbReference type="ARBA" id="ARBA00022692"/>
    </source>
</evidence>
<keyword evidence="5 10" id="KW-0592">Phosphate transport</keyword>
<evidence type="ECO:0000256" key="3">
    <source>
        <dbReference type="ARBA" id="ARBA00022448"/>
    </source>
</evidence>
<keyword evidence="7 9" id="KW-1133">Transmembrane helix</keyword>
<evidence type="ECO:0000313" key="13">
    <source>
        <dbReference type="EMBL" id="SET76625.1"/>
    </source>
</evidence>
<feature type="transmembrane region" description="Helical" evidence="9">
    <location>
        <begin position="158"/>
        <end position="177"/>
    </location>
</feature>
<gene>
    <name evidence="12" type="ORF">FH5T_10225</name>
    <name evidence="13" type="ORF">SAMN05444285_12273</name>
</gene>
<evidence type="ECO:0000256" key="4">
    <source>
        <dbReference type="ARBA" id="ARBA00022475"/>
    </source>
</evidence>
<dbReference type="OrthoDB" id="9785113at2"/>
<keyword evidence="3 9" id="KW-0813">Transport</keyword>
<dbReference type="KEGG" id="dori:FH5T_10225"/>
<reference evidence="12 14" key="1">
    <citation type="submission" date="2014-03" db="EMBL/GenBank/DDBJ databases">
        <title>Complete genome sequence of a deeply braunched marine Bacteroidia bacterium Draconibacterium orientale type strain FH5T.</title>
        <authorList>
            <person name="Li X."/>
            <person name="Wang X."/>
            <person name="Xie Z."/>
            <person name="Du Z."/>
            <person name="Chen G."/>
        </authorList>
    </citation>
    <scope>NUCLEOTIDE SEQUENCE [LARGE SCALE GENOMIC DNA]</scope>
    <source>
        <strain evidence="12 14">FH5</strain>
    </source>
</reference>
<feature type="domain" description="ABC transmembrane type-1" evidence="11">
    <location>
        <begin position="85"/>
        <end position="295"/>
    </location>
</feature>
<dbReference type="NCBIfam" id="TIGR02138">
    <property type="entry name" value="phosphate_pstC"/>
    <property type="match status" value="1"/>
</dbReference>
<dbReference type="EMBL" id="FOHT01000022">
    <property type="protein sequence ID" value="SET76625.1"/>
    <property type="molecule type" value="Genomic_DNA"/>
</dbReference>
<name>X5DAP4_9BACT</name>
<evidence type="ECO:0000256" key="5">
    <source>
        <dbReference type="ARBA" id="ARBA00022592"/>
    </source>
</evidence>
<dbReference type="CDD" id="cd06261">
    <property type="entry name" value="TM_PBP2"/>
    <property type="match status" value="1"/>
</dbReference>
<feature type="transmembrane region" description="Helical" evidence="9">
    <location>
        <begin position="122"/>
        <end position="146"/>
    </location>
</feature>
<dbReference type="RefSeq" id="WP_081804814.1">
    <property type="nucleotide sequence ID" value="NZ_FOHT01000022.1"/>
</dbReference>
<proteinExistence type="inferred from homology"/>
<dbReference type="GO" id="GO:0005315">
    <property type="term" value="F:phosphate transmembrane transporter activity"/>
    <property type="evidence" value="ECO:0007669"/>
    <property type="project" value="InterPro"/>
</dbReference>
<comment type="function">
    <text evidence="10">Part of the binding-protein-dependent transport system for phosphate; probably responsible for the translocation of the substrate across the membrane.</text>
</comment>
<feature type="transmembrane region" description="Helical" evidence="9">
    <location>
        <begin position="84"/>
        <end position="110"/>
    </location>
</feature>
<dbReference type="InterPro" id="IPR035906">
    <property type="entry name" value="MetI-like_sf"/>
</dbReference>
<keyword evidence="14" id="KW-1185">Reference proteome</keyword>
<evidence type="ECO:0000256" key="9">
    <source>
        <dbReference type="RuleBase" id="RU363032"/>
    </source>
</evidence>
<accession>X5DAP4</accession>
<dbReference type="GO" id="GO:0005886">
    <property type="term" value="C:plasma membrane"/>
    <property type="evidence" value="ECO:0007669"/>
    <property type="project" value="UniProtKB-SubCell"/>
</dbReference>
<feature type="transmembrane region" description="Helical" evidence="9">
    <location>
        <begin position="206"/>
        <end position="225"/>
    </location>
</feature>
<protein>
    <recommendedName>
        <fullName evidence="10">Phosphate transport system permease protein</fullName>
    </recommendedName>
</protein>
<feature type="transmembrane region" description="Helical" evidence="9">
    <location>
        <begin position="277"/>
        <end position="299"/>
    </location>
</feature>
<dbReference type="Pfam" id="PF00528">
    <property type="entry name" value="BPD_transp_1"/>
    <property type="match status" value="1"/>
</dbReference>
<dbReference type="HOGENOM" id="CLU_033621_1_3_10"/>
<organism evidence="13 15">
    <name type="scientific">Draconibacterium orientale</name>
    <dbReference type="NCBI Taxonomy" id="1168034"/>
    <lineage>
        <taxon>Bacteria</taxon>
        <taxon>Pseudomonadati</taxon>
        <taxon>Bacteroidota</taxon>
        <taxon>Bacteroidia</taxon>
        <taxon>Marinilabiliales</taxon>
        <taxon>Prolixibacteraceae</taxon>
        <taxon>Draconibacterium</taxon>
    </lineage>
</organism>
<reference evidence="13 15" key="2">
    <citation type="submission" date="2016-10" db="EMBL/GenBank/DDBJ databases">
        <authorList>
            <person name="de Groot N.N."/>
        </authorList>
    </citation>
    <scope>NUCLEOTIDE SEQUENCE [LARGE SCALE GENOMIC DNA]</scope>
    <source>
        <strain evidence="13 15">DSM 25947</strain>
    </source>
</reference>
<evidence type="ECO:0000313" key="14">
    <source>
        <dbReference type="Proteomes" id="UP000023772"/>
    </source>
</evidence>
<dbReference type="PANTHER" id="PTHR30425:SF1">
    <property type="entry name" value="PHOSPHATE TRANSPORT SYSTEM PERMEASE PROTEIN PSTC"/>
    <property type="match status" value="1"/>
</dbReference>
<dbReference type="GO" id="GO:0006817">
    <property type="term" value="P:phosphate ion transport"/>
    <property type="evidence" value="ECO:0007669"/>
    <property type="project" value="UniProtKB-KW"/>
</dbReference>
<evidence type="ECO:0000256" key="2">
    <source>
        <dbReference type="ARBA" id="ARBA00007069"/>
    </source>
</evidence>
<dbReference type="Proteomes" id="UP000023772">
    <property type="component" value="Chromosome"/>
</dbReference>
<dbReference type="SUPFAM" id="SSF161098">
    <property type="entry name" value="MetI-like"/>
    <property type="match status" value="1"/>
</dbReference>
<sequence>MNNSTVKSFNKSPIGGFRGLFNSDKITKGVLLLSSFVILFVAGGMIFSLVEGAIPALKSFGLRFIWSNNWNPTEGKENYGALPFIAGTIITSVAALLISLPLSFSVSLFLGEYYRGTRMAKILGTMVDLLAGIPSIVYGLWGFYVLRPLLIDLGLPNQGFGIFTASIILAIMIIPYATSLSNEIITMVPNELKEAAYSLGATRSEVIFNVVVPSARSGIIAGYILSFGRALGETMAVTMLVGNANIVPDGFFGTGNTMASVIANQFGEADGLKLSSLIAIGLLLFLLTGIINAIGKFIIKRMG</sequence>
<dbReference type="eggNOG" id="COG0573">
    <property type="taxonomic scope" value="Bacteria"/>
</dbReference>
<evidence type="ECO:0000313" key="12">
    <source>
        <dbReference type="EMBL" id="AHW59848.1"/>
    </source>
</evidence>
<dbReference type="InterPro" id="IPR011864">
    <property type="entry name" value="Phosphate_PstC"/>
</dbReference>
<dbReference type="STRING" id="1168034.FH5T_10225"/>
<evidence type="ECO:0000259" key="11">
    <source>
        <dbReference type="PROSITE" id="PS50928"/>
    </source>
</evidence>